<comment type="caution">
    <text evidence="4">The sequence shown here is derived from an EMBL/GenBank/DDBJ whole genome shotgun (WGS) entry which is preliminary data.</text>
</comment>
<sequence>MDMEMDIPLPEELEFLESNSHLYEDDYPDLEPPEPYPQQEEPQPPSPSSPTDPPLISETQTNGHKQNTAPSDDKRSRIDDLEPVPDEEDWLRYSPPPVREPSPVVEEQEEKIVSRYASQIDGDCIPVTAPSGDRVYAKICRVVREERLNKLHAKTQSGGRVITFALFLFGFQESYPLFFIIIHKIFI</sequence>
<dbReference type="PANTHER" id="PTHR46765">
    <property type="entry name" value="P-LOOP CONTAINING NUCLEOSIDE TRIPHOSPHATE HYDROLASES SUPERFAMILY PROTEIN"/>
    <property type="match status" value="1"/>
</dbReference>
<dbReference type="AlphaFoldDB" id="A0AAW0K428"/>
<evidence type="ECO:0000313" key="5">
    <source>
        <dbReference type="Proteomes" id="UP000237347"/>
    </source>
</evidence>
<dbReference type="InterPro" id="IPR053016">
    <property type="entry name" value="CTF18-RFC_complex"/>
</dbReference>
<feature type="compositionally biased region" description="Pro residues" evidence="3">
    <location>
        <begin position="42"/>
        <end position="53"/>
    </location>
</feature>
<protein>
    <submittedName>
        <fullName evidence="4">Uncharacterized protein</fullName>
    </submittedName>
</protein>
<dbReference type="GO" id="GO:0005634">
    <property type="term" value="C:nucleus"/>
    <property type="evidence" value="ECO:0007669"/>
    <property type="project" value="UniProtKB-SubCell"/>
</dbReference>
<evidence type="ECO:0000313" key="4">
    <source>
        <dbReference type="EMBL" id="KAK7833737.1"/>
    </source>
</evidence>
<feature type="region of interest" description="Disordered" evidence="3">
    <location>
        <begin position="1"/>
        <end position="104"/>
    </location>
</feature>
<accession>A0AAW0K428</accession>
<feature type="compositionally biased region" description="Acidic residues" evidence="3">
    <location>
        <begin position="1"/>
        <end position="15"/>
    </location>
</feature>
<gene>
    <name evidence="4" type="ORF">CFP56_025322</name>
</gene>
<dbReference type="PANTHER" id="PTHR46765:SF1">
    <property type="entry name" value="P-LOOP CONTAINING NUCLEOSIDE TRIPHOSPHATE HYDROLASES SUPERFAMILY PROTEIN"/>
    <property type="match status" value="1"/>
</dbReference>
<feature type="compositionally biased region" description="Polar residues" evidence="3">
    <location>
        <begin position="57"/>
        <end position="70"/>
    </location>
</feature>
<feature type="compositionally biased region" description="Basic and acidic residues" evidence="3">
    <location>
        <begin position="71"/>
        <end position="80"/>
    </location>
</feature>
<dbReference type="EMBL" id="PKMF04000401">
    <property type="protein sequence ID" value="KAK7833737.1"/>
    <property type="molecule type" value="Genomic_DNA"/>
</dbReference>
<proteinExistence type="predicted"/>
<name>A0AAW0K428_QUESU</name>
<keyword evidence="2" id="KW-0539">Nucleus</keyword>
<reference evidence="4 5" key="1">
    <citation type="journal article" date="2018" name="Sci. Data">
        <title>The draft genome sequence of cork oak.</title>
        <authorList>
            <person name="Ramos A.M."/>
            <person name="Usie A."/>
            <person name="Barbosa P."/>
            <person name="Barros P.M."/>
            <person name="Capote T."/>
            <person name="Chaves I."/>
            <person name="Simoes F."/>
            <person name="Abreu I."/>
            <person name="Carrasquinho I."/>
            <person name="Faro C."/>
            <person name="Guimaraes J.B."/>
            <person name="Mendonca D."/>
            <person name="Nobrega F."/>
            <person name="Rodrigues L."/>
            <person name="Saibo N.J.M."/>
            <person name="Varela M.C."/>
            <person name="Egas C."/>
            <person name="Matos J."/>
            <person name="Miguel C.M."/>
            <person name="Oliveira M.M."/>
            <person name="Ricardo C.P."/>
            <person name="Goncalves S."/>
        </authorList>
    </citation>
    <scope>NUCLEOTIDE SEQUENCE [LARGE SCALE GENOMIC DNA]</scope>
    <source>
        <strain evidence="5">cv. HL8</strain>
    </source>
</reference>
<dbReference type="Proteomes" id="UP000237347">
    <property type="component" value="Unassembled WGS sequence"/>
</dbReference>
<comment type="subcellular location">
    <subcellularLocation>
        <location evidence="1">Nucleus</location>
    </subcellularLocation>
</comment>
<evidence type="ECO:0000256" key="3">
    <source>
        <dbReference type="SAM" id="MobiDB-lite"/>
    </source>
</evidence>
<organism evidence="4 5">
    <name type="scientific">Quercus suber</name>
    <name type="common">Cork oak</name>
    <dbReference type="NCBI Taxonomy" id="58331"/>
    <lineage>
        <taxon>Eukaryota</taxon>
        <taxon>Viridiplantae</taxon>
        <taxon>Streptophyta</taxon>
        <taxon>Embryophyta</taxon>
        <taxon>Tracheophyta</taxon>
        <taxon>Spermatophyta</taxon>
        <taxon>Magnoliopsida</taxon>
        <taxon>eudicotyledons</taxon>
        <taxon>Gunneridae</taxon>
        <taxon>Pentapetalae</taxon>
        <taxon>rosids</taxon>
        <taxon>fabids</taxon>
        <taxon>Fagales</taxon>
        <taxon>Fagaceae</taxon>
        <taxon>Quercus</taxon>
    </lineage>
</organism>
<keyword evidence="5" id="KW-1185">Reference proteome</keyword>
<evidence type="ECO:0000256" key="1">
    <source>
        <dbReference type="ARBA" id="ARBA00004123"/>
    </source>
</evidence>
<evidence type="ECO:0000256" key="2">
    <source>
        <dbReference type="ARBA" id="ARBA00023242"/>
    </source>
</evidence>